<evidence type="ECO:0000259" key="7">
    <source>
        <dbReference type="PROSITE" id="PS52018"/>
    </source>
</evidence>
<dbReference type="RefSeq" id="WP_067017312.1">
    <property type="nucleotide sequence ID" value="NZ_FLOB01000006.1"/>
</dbReference>
<feature type="binding site" evidence="6">
    <location>
        <begin position="11"/>
        <end position="13"/>
    </location>
    <ligand>
        <name>NAD(+)</name>
        <dbReference type="ChEBI" id="CHEBI:57540"/>
    </ligand>
</feature>
<gene>
    <name evidence="8" type="ORF">MSP8886_02735</name>
</gene>
<organism evidence="8 9">
    <name type="scientific">Marinomonas spartinae</name>
    <dbReference type="NCBI Taxonomy" id="1792290"/>
    <lineage>
        <taxon>Bacteria</taxon>
        <taxon>Pseudomonadati</taxon>
        <taxon>Pseudomonadota</taxon>
        <taxon>Gammaproteobacteria</taxon>
        <taxon>Oceanospirillales</taxon>
        <taxon>Oceanospirillaceae</taxon>
        <taxon>Marinomonas</taxon>
    </lineage>
</organism>
<dbReference type="PROSITE" id="PS52018">
    <property type="entry name" value="DART"/>
    <property type="match status" value="1"/>
</dbReference>
<evidence type="ECO:0000313" key="8">
    <source>
        <dbReference type="EMBL" id="SBS33379.1"/>
    </source>
</evidence>
<name>A0A1A8TKV9_9GAMM</name>
<keyword evidence="4 6" id="KW-0548">Nucleotidyltransferase</keyword>
<reference evidence="8 9" key="1">
    <citation type="submission" date="2016-06" db="EMBL/GenBank/DDBJ databases">
        <authorList>
            <person name="Kjaerup R.B."/>
            <person name="Dalgaard T.S."/>
            <person name="Juul-Madsen H.R."/>
        </authorList>
    </citation>
    <scope>NUCLEOTIDE SEQUENCE [LARGE SCALE GENOMIC DNA]</scope>
    <source>
        <strain evidence="8 9">CECT 8886</strain>
    </source>
</reference>
<comment type="catalytic activity">
    <reaction evidence="6">
        <text>a thymidine in DNA + NAD(+) = an N-(ADP-alpha-D-ribosyl)-thymidine in DNA + nicotinamide + H(+)</text>
        <dbReference type="Rhea" id="RHEA:71651"/>
        <dbReference type="Rhea" id="RHEA-COMP:13556"/>
        <dbReference type="Rhea" id="RHEA-COMP:18051"/>
        <dbReference type="ChEBI" id="CHEBI:15378"/>
        <dbReference type="ChEBI" id="CHEBI:17154"/>
        <dbReference type="ChEBI" id="CHEBI:57540"/>
        <dbReference type="ChEBI" id="CHEBI:137386"/>
        <dbReference type="ChEBI" id="CHEBI:191199"/>
    </reaction>
</comment>
<dbReference type="STRING" id="1792290.MSP8886_02735"/>
<keyword evidence="3 6" id="KW-0808">Transferase</keyword>
<evidence type="ECO:0000256" key="5">
    <source>
        <dbReference type="ARBA" id="ARBA00023125"/>
    </source>
</evidence>
<dbReference type="GO" id="GO:0016757">
    <property type="term" value="F:glycosyltransferase activity"/>
    <property type="evidence" value="ECO:0007669"/>
    <property type="project" value="UniProtKB-UniRule"/>
</dbReference>
<feature type="active site" evidence="6">
    <location>
        <position position="141"/>
    </location>
</feature>
<feature type="binding site" evidence="6">
    <location>
        <position position="47"/>
    </location>
    <ligand>
        <name>NAD(+)</name>
        <dbReference type="ChEBI" id="CHEBI:57540"/>
    </ligand>
</feature>
<evidence type="ECO:0000256" key="2">
    <source>
        <dbReference type="ARBA" id="ARBA00022676"/>
    </source>
</evidence>
<feature type="domain" description="DarT" evidence="7">
    <location>
        <begin position="7"/>
        <end position="188"/>
    </location>
</feature>
<comment type="similarity">
    <text evidence="6">Belongs to the DarT ADP-ribosyltransferase family.</text>
</comment>
<evidence type="ECO:0000256" key="4">
    <source>
        <dbReference type="ARBA" id="ARBA00022695"/>
    </source>
</evidence>
<dbReference type="AlphaFoldDB" id="A0A1A8TKV9"/>
<accession>A0A1A8TKV9</accession>
<dbReference type="GO" id="GO:0016779">
    <property type="term" value="F:nucleotidyltransferase activity"/>
    <property type="evidence" value="ECO:0007669"/>
    <property type="project" value="UniProtKB-UniRule"/>
</dbReference>
<dbReference type="GO" id="GO:0003677">
    <property type="term" value="F:DNA binding"/>
    <property type="evidence" value="ECO:0007669"/>
    <property type="project" value="UniProtKB-UniRule"/>
</dbReference>
<evidence type="ECO:0000313" key="9">
    <source>
        <dbReference type="Proteomes" id="UP000092544"/>
    </source>
</evidence>
<dbReference type="OrthoDB" id="9813972at2"/>
<proteinExistence type="inferred from homology"/>
<keyword evidence="5 6" id="KW-0238">DNA-binding</keyword>
<dbReference type="InterPro" id="IPR029494">
    <property type="entry name" value="DarT"/>
</dbReference>
<keyword evidence="1 6" id="KW-1277">Toxin-antitoxin system</keyword>
<dbReference type="Proteomes" id="UP000092544">
    <property type="component" value="Unassembled WGS sequence"/>
</dbReference>
<protein>
    <recommendedName>
        <fullName evidence="7">DarT domain-containing protein</fullName>
    </recommendedName>
</protein>
<keyword evidence="2 6" id="KW-0328">Glycosyltransferase</keyword>
<evidence type="ECO:0000256" key="3">
    <source>
        <dbReference type="ARBA" id="ARBA00022679"/>
    </source>
</evidence>
<sequence length="192" mass="22191">MSIKDQKLLYHLTSLENLASILTHGLLPRSQLNNFTDVADSDIVTKRQAQKLQDYVPFHFFSKNPFDLAAQHTYKDKTFVLIAVRRDHASANNWQIIPRHPLANEETTRLNYSQGMDSINWGLMNQRNYSDHHCKSVCMAECLSPEAVPANQFFKIFTQNQTVDQQVQEIMKSVNITVSTQINENMFVKHHD</sequence>
<keyword evidence="9" id="KW-1185">Reference proteome</keyword>
<evidence type="ECO:0000256" key="6">
    <source>
        <dbReference type="PROSITE-ProRule" id="PRU01362"/>
    </source>
</evidence>
<dbReference type="Pfam" id="PF14487">
    <property type="entry name" value="DarT"/>
    <property type="match status" value="1"/>
</dbReference>
<feature type="active site" description="Proton acceptor" evidence="6">
    <location>
        <position position="47"/>
    </location>
</feature>
<evidence type="ECO:0000256" key="1">
    <source>
        <dbReference type="ARBA" id="ARBA00022649"/>
    </source>
</evidence>
<dbReference type="EMBL" id="FLOB01000006">
    <property type="protein sequence ID" value="SBS33379.1"/>
    <property type="molecule type" value="Genomic_DNA"/>
</dbReference>
<comment type="caution">
    <text evidence="6">Lacks conserved residue(s) required for the propagation of feature annotation.</text>
</comment>